<evidence type="ECO:0000256" key="1">
    <source>
        <dbReference type="SAM" id="Phobius"/>
    </source>
</evidence>
<protein>
    <submittedName>
        <fullName evidence="2">Uncharacterized protein</fullName>
    </submittedName>
</protein>
<evidence type="ECO:0000313" key="2">
    <source>
        <dbReference type="EnsemblPlants" id="MELO3C024084.2.1"/>
    </source>
</evidence>
<organism evidence="2">
    <name type="scientific">Cucumis melo</name>
    <name type="common">Muskmelon</name>
    <dbReference type="NCBI Taxonomy" id="3656"/>
    <lineage>
        <taxon>Eukaryota</taxon>
        <taxon>Viridiplantae</taxon>
        <taxon>Streptophyta</taxon>
        <taxon>Embryophyta</taxon>
        <taxon>Tracheophyta</taxon>
        <taxon>Spermatophyta</taxon>
        <taxon>Magnoliopsida</taxon>
        <taxon>eudicotyledons</taxon>
        <taxon>Gunneridae</taxon>
        <taxon>Pentapetalae</taxon>
        <taxon>rosids</taxon>
        <taxon>fabids</taxon>
        <taxon>Cucurbitales</taxon>
        <taxon>Cucurbitaceae</taxon>
        <taxon>Benincaseae</taxon>
        <taxon>Cucumis</taxon>
    </lineage>
</organism>
<keyword evidence="1" id="KW-0812">Transmembrane</keyword>
<reference evidence="2" key="1">
    <citation type="submission" date="2023-03" db="UniProtKB">
        <authorList>
            <consortium name="EnsemblPlants"/>
        </authorList>
    </citation>
    <scope>IDENTIFICATION</scope>
</reference>
<sequence>MLKENELNVLQDLDRAKKTIKKLTIGIQRLDKIIEVGKSYGDKRGLDYIDESSTPSSSKTKFAKAKHLLLCLSLICLMMCLIMLDLALYRHVIIVVLNVTLDLNALN</sequence>
<dbReference type="EnsemblPlants" id="MELO3C024084.2.1">
    <property type="protein sequence ID" value="MELO3C024084.2.1"/>
    <property type="gene ID" value="MELO3C024084.2"/>
</dbReference>
<feature type="transmembrane region" description="Helical" evidence="1">
    <location>
        <begin position="68"/>
        <end position="89"/>
    </location>
</feature>
<dbReference type="AlphaFoldDB" id="A0A9I9DTW5"/>
<name>A0A9I9DTW5_CUCME</name>
<proteinExistence type="predicted"/>
<accession>A0A9I9DTW5</accession>
<dbReference type="Gramene" id="MELO3C024084.2.1">
    <property type="protein sequence ID" value="MELO3C024084.2.1"/>
    <property type="gene ID" value="MELO3C024084.2"/>
</dbReference>
<keyword evidence="1" id="KW-1133">Transmembrane helix</keyword>
<keyword evidence="1" id="KW-0472">Membrane</keyword>